<dbReference type="GeneID" id="118411140"/>
<dbReference type="GO" id="GO:0043161">
    <property type="term" value="P:proteasome-mediated ubiquitin-dependent protein catabolic process"/>
    <property type="evidence" value="ECO:0000318"/>
    <property type="project" value="GO_Central"/>
</dbReference>
<dbReference type="InterPro" id="IPR015915">
    <property type="entry name" value="Kelch-typ_b-propeller"/>
</dbReference>
<keyword evidence="2" id="KW-0677">Repeat</keyword>
<gene>
    <name evidence="5" type="primary">LOC118411140</name>
</gene>
<accession>A0A9J7MJ28</accession>
<keyword evidence="1" id="KW-0880">Kelch repeat</keyword>
<dbReference type="Gene3D" id="2.120.10.80">
    <property type="entry name" value="Kelch-type beta propeller"/>
    <property type="match status" value="1"/>
</dbReference>
<dbReference type="InterPro" id="IPR011705">
    <property type="entry name" value="BACK"/>
</dbReference>
<evidence type="ECO:0000259" key="3">
    <source>
        <dbReference type="SMART" id="SM00875"/>
    </source>
</evidence>
<keyword evidence="4" id="KW-1185">Reference proteome</keyword>
<dbReference type="Pfam" id="PF07707">
    <property type="entry name" value="BACK"/>
    <property type="match status" value="1"/>
</dbReference>
<dbReference type="GO" id="GO:1990756">
    <property type="term" value="F:ubiquitin-like ligase-substrate adaptor activity"/>
    <property type="evidence" value="ECO:0000318"/>
    <property type="project" value="GO_Central"/>
</dbReference>
<organism evidence="4 5">
    <name type="scientific">Branchiostoma floridae</name>
    <name type="common">Florida lancelet</name>
    <name type="synonym">Amphioxus</name>
    <dbReference type="NCBI Taxonomy" id="7739"/>
    <lineage>
        <taxon>Eukaryota</taxon>
        <taxon>Metazoa</taxon>
        <taxon>Chordata</taxon>
        <taxon>Cephalochordata</taxon>
        <taxon>Leptocardii</taxon>
        <taxon>Amphioxiformes</taxon>
        <taxon>Branchiostomatidae</taxon>
        <taxon>Branchiostoma</taxon>
    </lineage>
</organism>
<dbReference type="OrthoDB" id="6359816at2759"/>
<name>A0A9J7MJ28_BRAFL</name>
<proteinExistence type="predicted"/>
<dbReference type="GO" id="GO:0005737">
    <property type="term" value="C:cytoplasm"/>
    <property type="evidence" value="ECO:0000318"/>
    <property type="project" value="GO_Central"/>
</dbReference>
<reference evidence="4" key="1">
    <citation type="journal article" date="2020" name="Nat. Ecol. Evol.">
        <title>Deeply conserved synteny resolves early events in vertebrate evolution.</title>
        <authorList>
            <person name="Simakov O."/>
            <person name="Marletaz F."/>
            <person name="Yue J.X."/>
            <person name="O'Connell B."/>
            <person name="Jenkins J."/>
            <person name="Brandt A."/>
            <person name="Calef R."/>
            <person name="Tung C.H."/>
            <person name="Huang T.K."/>
            <person name="Schmutz J."/>
            <person name="Satoh N."/>
            <person name="Yu J.K."/>
            <person name="Putnam N.H."/>
            <person name="Green R.E."/>
            <person name="Rokhsar D.S."/>
        </authorList>
    </citation>
    <scope>NUCLEOTIDE SEQUENCE [LARGE SCALE GENOMIC DNA]</scope>
    <source>
        <strain evidence="4">S238N-H82</strain>
    </source>
</reference>
<dbReference type="RefSeq" id="XP_035669079.1">
    <property type="nucleotide sequence ID" value="XM_035813186.1"/>
</dbReference>
<dbReference type="FunFam" id="1.25.40.420:FF:000001">
    <property type="entry name" value="Kelch-like family member 12"/>
    <property type="match status" value="1"/>
</dbReference>
<sequence length="444" mass="51133">MGMNVERSTCVDLYMFADVFTVDIVRKSCLKFIDKHFVEVASSEDFCSLNVNQLTEIISHDELDVKEETTVWEAVVRWVQHNREDRLHHLPSILPHIRFNLLSSDDMTAILERPLVREDPGSSEVIQNMVQKGNLNLKPRLGMTMEMALLYNAALGSNELLFMNPRKGKYISCSYKPEDLPNSSIMTVTSDNDIYILNTKGSEDNNKFSLFKYNHAKNLWEDAGVSSISEGPEDDVSYEEHLIKVDGTLYYLAVYDCQSLQQMRKYNPHTNQWQDCSQLQLDITFEDAAALSCGSHIYFLSIEEVHRYEPTEDRWSKRTPPGVISNVCTAAAMGTEIFCTDLCFTYTMVYDTESDRWQKLQGWEKPENLYADRFPVLFVLENQLHILLSCASDLHEDKVYLVYVYDRSADVWNELKTNLPNEEYYAFGSCSPAARVYLPYLKGT</sequence>
<dbReference type="KEGG" id="bfo:118411140"/>
<protein>
    <submittedName>
        <fullName evidence="5">Kelch repeat and BTB domain-containing protein 2-like</fullName>
    </submittedName>
</protein>
<feature type="domain" description="BACK" evidence="3">
    <location>
        <begin position="10"/>
        <end position="112"/>
    </location>
</feature>
<dbReference type="PANTHER" id="PTHR24412">
    <property type="entry name" value="KELCH PROTEIN"/>
    <property type="match status" value="1"/>
</dbReference>
<dbReference type="SMART" id="SM00875">
    <property type="entry name" value="BACK"/>
    <property type="match status" value="1"/>
</dbReference>
<evidence type="ECO:0000256" key="1">
    <source>
        <dbReference type="ARBA" id="ARBA00022441"/>
    </source>
</evidence>
<evidence type="ECO:0000313" key="4">
    <source>
        <dbReference type="Proteomes" id="UP000001554"/>
    </source>
</evidence>
<dbReference type="Gene3D" id="1.25.40.420">
    <property type="match status" value="1"/>
</dbReference>
<dbReference type="Proteomes" id="UP000001554">
    <property type="component" value="Chromosome 3"/>
</dbReference>
<evidence type="ECO:0000313" key="5">
    <source>
        <dbReference type="RefSeq" id="XP_035669079.1"/>
    </source>
</evidence>
<dbReference type="GO" id="GO:0031463">
    <property type="term" value="C:Cul3-RING ubiquitin ligase complex"/>
    <property type="evidence" value="ECO:0000318"/>
    <property type="project" value="GO_Central"/>
</dbReference>
<evidence type="ECO:0000256" key="2">
    <source>
        <dbReference type="ARBA" id="ARBA00022737"/>
    </source>
</evidence>
<dbReference type="SUPFAM" id="SSF117281">
    <property type="entry name" value="Kelch motif"/>
    <property type="match status" value="1"/>
</dbReference>
<reference evidence="5" key="2">
    <citation type="submission" date="2025-08" db="UniProtKB">
        <authorList>
            <consortium name="RefSeq"/>
        </authorList>
    </citation>
    <scope>IDENTIFICATION</scope>
    <source>
        <strain evidence="5">S238N-H82</strain>
        <tissue evidence="5">Testes</tissue>
    </source>
</reference>
<dbReference type="PANTHER" id="PTHR24412:SF491">
    <property type="entry name" value="KELCH REPEAT AND BTB DOMAIN-CONTAINING PROTEIN 12"/>
    <property type="match status" value="1"/>
</dbReference>
<dbReference type="AlphaFoldDB" id="A0A9J7MJ28"/>